<dbReference type="SUPFAM" id="SSF52402">
    <property type="entry name" value="Adenine nucleotide alpha hydrolases-like"/>
    <property type="match status" value="1"/>
</dbReference>
<keyword evidence="4" id="KW-1185">Reference proteome</keyword>
<comment type="caution">
    <text evidence="3">The sequence shown here is derived from an EMBL/GenBank/DDBJ whole genome shotgun (WGS) entry which is preliminary data.</text>
</comment>
<evidence type="ECO:0000313" key="4">
    <source>
        <dbReference type="Proteomes" id="UP000319865"/>
    </source>
</evidence>
<dbReference type="AlphaFoldDB" id="A0A543PAN6"/>
<organism evidence="3 4">
    <name type="scientific">Blastococcus colisei</name>
    <dbReference type="NCBI Taxonomy" id="1564162"/>
    <lineage>
        <taxon>Bacteria</taxon>
        <taxon>Bacillati</taxon>
        <taxon>Actinomycetota</taxon>
        <taxon>Actinomycetes</taxon>
        <taxon>Geodermatophilales</taxon>
        <taxon>Geodermatophilaceae</taxon>
        <taxon>Blastococcus</taxon>
    </lineage>
</organism>
<accession>A0A543PAN6</accession>
<proteinExistence type="predicted"/>
<evidence type="ECO:0000256" key="1">
    <source>
        <dbReference type="SAM" id="MobiDB-lite"/>
    </source>
</evidence>
<feature type="region of interest" description="Disordered" evidence="1">
    <location>
        <begin position="139"/>
        <end position="158"/>
    </location>
</feature>
<protein>
    <submittedName>
        <fullName evidence="3">Universal stress protein family protein</fullName>
    </submittedName>
</protein>
<dbReference type="Pfam" id="PF00582">
    <property type="entry name" value="Usp"/>
    <property type="match status" value="1"/>
</dbReference>
<evidence type="ECO:0000259" key="2">
    <source>
        <dbReference type="Pfam" id="PF00582"/>
    </source>
</evidence>
<dbReference type="InterPro" id="IPR014729">
    <property type="entry name" value="Rossmann-like_a/b/a_fold"/>
</dbReference>
<evidence type="ECO:0000313" key="3">
    <source>
        <dbReference type="EMBL" id="TQN41145.1"/>
    </source>
</evidence>
<dbReference type="Proteomes" id="UP000319865">
    <property type="component" value="Unassembled WGS sequence"/>
</dbReference>
<dbReference type="Gene3D" id="3.40.50.620">
    <property type="entry name" value="HUPs"/>
    <property type="match status" value="1"/>
</dbReference>
<feature type="domain" description="UspA" evidence="2">
    <location>
        <begin position="12"/>
        <end position="131"/>
    </location>
</feature>
<dbReference type="InterPro" id="IPR006016">
    <property type="entry name" value="UspA"/>
</dbReference>
<name>A0A543PAN6_9ACTN</name>
<reference evidence="3 4" key="1">
    <citation type="submission" date="2019-06" db="EMBL/GenBank/DDBJ databases">
        <title>Sequencing the genomes of 1000 actinobacteria strains.</title>
        <authorList>
            <person name="Klenk H.-P."/>
        </authorList>
    </citation>
    <scope>NUCLEOTIDE SEQUENCE [LARGE SCALE GENOMIC DNA]</scope>
    <source>
        <strain evidence="3 4">DSM 46837</strain>
    </source>
</reference>
<gene>
    <name evidence="3" type="ORF">FHU33_0504</name>
</gene>
<dbReference type="RefSeq" id="WP_142023915.1">
    <property type="nucleotide sequence ID" value="NZ_VFQE01000001.1"/>
</dbReference>
<dbReference type="EMBL" id="VFQE01000001">
    <property type="protein sequence ID" value="TQN41145.1"/>
    <property type="molecule type" value="Genomic_DNA"/>
</dbReference>
<sequence>MTRAIPGPVAAVVTDDLEAVRAVRHAVRLARDWDRPLLLLVPLPGTGLSLDPALHEVARRRRERDAAAVLGRITPALGGRPAPAHVVTYRPVRARTPALTAALRAARRAGAEVVVCGPRAAGRTGTRGLVLLDPVTGLAASGQPAPSPSEGVGEHVPR</sequence>
<dbReference type="OrthoDB" id="9854564at2"/>